<comment type="similarity">
    <text evidence="2 9">Belongs to the DEFL family.</text>
</comment>
<dbReference type="GO" id="GO:0031640">
    <property type="term" value="P:killing of cells of another organism"/>
    <property type="evidence" value="ECO:0007669"/>
    <property type="project" value="UniProtKB-UniRule"/>
</dbReference>
<dbReference type="KEGG" id="eus:EUTSA_v10027161mg"/>
<organism evidence="10 11">
    <name type="scientific">Eutrema salsugineum</name>
    <name type="common">Saltwater cress</name>
    <name type="synonym">Sisymbrium salsugineum</name>
    <dbReference type="NCBI Taxonomy" id="72664"/>
    <lineage>
        <taxon>Eukaryota</taxon>
        <taxon>Viridiplantae</taxon>
        <taxon>Streptophyta</taxon>
        <taxon>Embryophyta</taxon>
        <taxon>Tracheophyta</taxon>
        <taxon>Spermatophyta</taxon>
        <taxon>Magnoliopsida</taxon>
        <taxon>eudicotyledons</taxon>
        <taxon>Gunneridae</taxon>
        <taxon>Pentapetalae</taxon>
        <taxon>rosids</taxon>
        <taxon>malvids</taxon>
        <taxon>Brassicales</taxon>
        <taxon>Brassicaceae</taxon>
        <taxon>Eutremeae</taxon>
        <taxon>Eutrema</taxon>
    </lineage>
</organism>
<dbReference type="Gramene" id="ESQ54222">
    <property type="protein sequence ID" value="ESQ54222"/>
    <property type="gene ID" value="EUTSA_v10027161mg"/>
</dbReference>
<dbReference type="Proteomes" id="UP000030689">
    <property type="component" value="Unassembled WGS sequence"/>
</dbReference>
<accession>V4MG23</accession>
<evidence type="ECO:0000256" key="7">
    <source>
        <dbReference type="ARBA" id="ARBA00022821"/>
    </source>
</evidence>
<proteinExistence type="inferred from homology"/>
<keyword evidence="4 9" id="KW-0929">Antimicrobial</keyword>
<dbReference type="PANTHER" id="PTHR36788">
    <property type="entry name" value="DEFENSIN-LIKE PROTEIN 183"/>
    <property type="match status" value="1"/>
</dbReference>
<keyword evidence="6 9" id="KW-0732">Signal</keyword>
<feature type="signal peptide" evidence="9">
    <location>
        <begin position="1"/>
        <end position="23"/>
    </location>
</feature>
<evidence type="ECO:0000313" key="10">
    <source>
        <dbReference type="EMBL" id="ESQ54222.1"/>
    </source>
</evidence>
<dbReference type="OMA" id="PNDKTHI"/>
<reference evidence="10 11" key="1">
    <citation type="journal article" date="2013" name="Front. Plant Sci.">
        <title>The Reference Genome of the Halophytic Plant Eutrema salsugineum.</title>
        <authorList>
            <person name="Yang R."/>
            <person name="Jarvis D.E."/>
            <person name="Chen H."/>
            <person name="Beilstein M.A."/>
            <person name="Grimwood J."/>
            <person name="Jenkins J."/>
            <person name="Shu S."/>
            <person name="Prochnik S."/>
            <person name="Xin M."/>
            <person name="Ma C."/>
            <person name="Schmutz J."/>
            <person name="Wing R.A."/>
            <person name="Mitchell-Olds T."/>
            <person name="Schumaker K.S."/>
            <person name="Wang X."/>
        </authorList>
    </citation>
    <scope>NUCLEOTIDE SEQUENCE [LARGE SCALE GENOMIC DNA]</scope>
</reference>
<dbReference type="InterPro" id="IPR010851">
    <property type="entry name" value="DEFL"/>
</dbReference>
<dbReference type="InterPro" id="IPR039641">
    <property type="entry name" value="LCR"/>
</dbReference>
<evidence type="ECO:0000256" key="8">
    <source>
        <dbReference type="ARBA" id="ARBA00023157"/>
    </source>
</evidence>
<keyword evidence="3 9" id="KW-0964">Secreted</keyword>
<name>V4MG23_EUTSA</name>
<dbReference type="GO" id="GO:0005576">
    <property type="term" value="C:extracellular region"/>
    <property type="evidence" value="ECO:0007669"/>
    <property type="project" value="UniProtKB-SubCell"/>
</dbReference>
<evidence type="ECO:0000256" key="5">
    <source>
        <dbReference type="ARBA" id="ARBA00022577"/>
    </source>
</evidence>
<keyword evidence="7 9" id="KW-0611">Plant defense</keyword>
<evidence type="ECO:0000256" key="9">
    <source>
        <dbReference type="RuleBase" id="RU367109"/>
    </source>
</evidence>
<evidence type="ECO:0000256" key="4">
    <source>
        <dbReference type="ARBA" id="ARBA00022529"/>
    </source>
</evidence>
<comment type="subcellular location">
    <subcellularLocation>
        <location evidence="1 9">Secreted</location>
    </subcellularLocation>
</comment>
<keyword evidence="8" id="KW-1015">Disulfide bond</keyword>
<dbReference type="PANTHER" id="PTHR36788:SF3">
    <property type="entry name" value="DEFENSIN-LIKE PROTEIN 171-RELATED"/>
    <property type="match status" value="1"/>
</dbReference>
<keyword evidence="11" id="KW-1185">Reference proteome</keyword>
<evidence type="ECO:0000313" key="11">
    <source>
        <dbReference type="Proteomes" id="UP000030689"/>
    </source>
</evidence>
<dbReference type="EMBL" id="KI517384">
    <property type="protein sequence ID" value="ESQ54222.1"/>
    <property type="molecule type" value="Genomic_DNA"/>
</dbReference>
<evidence type="ECO:0000256" key="6">
    <source>
        <dbReference type="ARBA" id="ARBA00022729"/>
    </source>
</evidence>
<gene>
    <name evidence="10" type="ORF">EUTSA_v10027161mg</name>
</gene>
<evidence type="ECO:0000256" key="2">
    <source>
        <dbReference type="ARBA" id="ARBA00006722"/>
    </source>
</evidence>
<dbReference type="Pfam" id="PF07333">
    <property type="entry name" value="SLR1-BP"/>
    <property type="match status" value="1"/>
</dbReference>
<keyword evidence="5 9" id="KW-0295">Fungicide</keyword>
<protein>
    <recommendedName>
        <fullName evidence="9">Defensin-like protein</fullName>
    </recommendedName>
</protein>
<evidence type="ECO:0000256" key="3">
    <source>
        <dbReference type="ARBA" id="ARBA00022525"/>
    </source>
</evidence>
<dbReference type="AlphaFoldDB" id="V4MG23"/>
<feature type="chain" id="PRO_5027166734" description="Defensin-like protein" evidence="9">
    <location>
        <begin position="24"/>
        <end position="77"/>
    </location>
</feature>
<dbReference type="GO" id="GO:0050832">
    <property type="term" value="P:defense response to fungus"/>
    <property type="evidence" value="ECO:0007669"/>
    <property type="project" value="UniProtKB-UniRule"/>
</dbReference>
<sequence>MAKTTSSLVLSIIFLMMFSLVEENMGCLAILDDCDLINCGATCKSRFGPTTNSLCLPDGGIRRCVCVYPCPNDKTHI</sequence>
<evidence type="ECO:0000256" key="1">
    <source>
        <dbReference type="ARBA" id="ARBA00004613"/>
    </source>
</evidence>